<gene>
    <name evidence="3" type="ORF">GCM10009846_29890</name>
</gene>
<dbReference type="EMBL" id="BAAAQT010000008">
    <property type="protein sequence ID" value="GAA2176364.1"/>
    <property type="molecule type" value="Genomic_DNA"/>
</dbReference>
<evidence type="ECO:0000259" key="2">
    <source>
        <dbReference type="Pfam" id="PF03795"/>
    </source>
</evidence>
<evidence type="ECO:0000313" key="3">
    <source>
        <dbReference type="EMBL" id="GAA2176364.1"/>
    </source>
</evidence>
<reference evidence="4" key="1">
    <citation type="journal article" date="2019" name="Int. J. Syst. Evol. Microbiol.">
        <title>The Global Catalogue of Microorganisms (GCM) 10K type strain sequencing project: providing services to taxonomists for standard genome sequencing and annotation.</title>
        <authorList>
            <consortium name="The Broad Institute Genomics Platform"/>
            <consortium name="The Broad Institute Genome Sequencing Center for Infectious Disease"/>
            <person name="Wu L."/>
            <person name="Ma J."/>
        </authorList>
    </citation>
    <scope>NUCLEOTIDE SEQUENCE [LARGE SCALE GENOMIC DNA]</scope>
    <source>
        <strain evidence="4">JCM 16026</strain>
    </source>
</reference>
<dbReference type="RefSeq" id="WP_344344886.1">
    <property type="nucleotide sequence ID" value="NZ_BAAAQT010000008.1"/>
</dbReference>
<proteinExistence type="inferred from homology"/>
<comment type="caution">
    <text evidence="3">The sequence shown here is derived from an EMBL/GenBank/DDBJ whole genome shotgun (WGS) entry which is preliminary data.</text>
</comment>
<dbReference type="Gene3D" id="3.30.70.1060">
    <property type="entry name" value="Dimeric alpha+beta barrel"/>
    <property type="match status" value="1"/>
</dbReference>
<evidence type="ECO:0000256" key="1">
    <source>
        <dbReference type="ARBA" id="ARBA00007689"/>
    </source>
</evidence>
<name>A0ABP5MQ33_9MICO</name>
<feature type="domain" description="YCII-related" evidence="2">
    <location>
        <begin position="9"/>
        <end position="81"/>
    </location>
</feature>
<sequence length="90" mass="9837">MIALHVRYTDAPGRLELRPRHRELLAELVEEGVLIAAGPYEHGEGALLLFAADRERVQQAIDADPYMSHPGVVITAIEEWNPGVGGIRAA</sequence>
<dbReference type="Proteomes" id="UP001501599">
    <property type="component" value="Unassembled WGS sequence"/>
</dbReference>
<accession>A0ABP5MQ33</accession>
<dbReference type="Pfam" id="PF03795">
    <property type="entry name" value="YCII"/>
    <property type="match status" value="1"/>
</dbReference>
<evidence type="ECO:0000313" key="4">
    <source>
        <dbReference type="Proteomes" id="UP001501599"/>
    </source>
</evidence>
<keyword evidence="4" id="KW-1185">Reference proteome</keyword>
<dbReference type="InterPro" id="IPR011008">
    <property type="entry name" value="Dimeric_a/b-barrel"/>
</dbReference>
<dbReference type="SUPFAM" id="SSF54909">
    <property type="entry name" value="Dimeric alpha+beta barrel"/>
    <property type="match status" value="1"/>
</dbReference>
<organism evidence="3 4">
    <name type="scientific">Agrococcus versicolor</name>
    <dbReference type="NCBI Taxonomy" id="501482"/>
    <lineage>
        <taxon>Bacteria</taxon>
        <taxon>Bacillati</taxon>
        <taxon>Actinomycetota</taxon>
        <taxon>Actinomycetes</taxon>
        <taxon>Micrococcales</taxon>
        <taxon>Microbacteriaceae</taxon>
        <taxon>Agrococcus</taxon>
    </lineage>
</organism>
<comment type="similarity">
    <text evidence="1">Belongs to the YciI family.</text>
</comment>
<protein>
    <recommendedName>
        <fullName evidence="2">YCII-related domain-containing protein</fullName>
    </recommendedName>
</protein>
<dbReference type="InterPro" id="IPR005545">
    <property type="entry name" value="YCII"/>
</dbReference>